<dbReference type="InterPro" id="IPR016024">
    <property type="entry name" value="ARM-type_fold"/>
</dbReference>
<evidence type="ECO:0000256" key="1">
    <source>
        <dbReference type="SAM" id="MobiDB-lite"/>
    </source>
</evidence>
<accession>A0A0C9WDL1</accession>
<feature type="compositionally biased region" description="Basic and acidic residues" evidence="1">
    <location>
        <begin position="1188"/>
        <end position="1197"/>
    </location>
</feature>
<sequence>MSTSLTNLTNPLKDSSYLLSAVETITDSLNDITATSAHDLLDAYNTFSNRVRSQSQMLHDCNEPLPTLDCLQRHKGAFFQALRRDIGLAHVDSFLALSRPRLSSDEITLGVDSHTNIRVDAKQHARDSSSLCGYALCALAAIFRFPAFHSLFTVHELSELLGDVLGIALATQLPVLNGAKIRSLSLWILGCHRLPLAAVSARNTEIFSALQRSLGGTIQPGGTALDGLKAISHTVEQYPSHFFAPLSRLMGDILPHLLSEPSDVRLHASIVLGRFALALVNQTEALLTERRRMVSADVLSFLELHGSDEQSLSGDTNLPYIVRDAFSAESQTRPGEGPIWILTVLASLIILSGPSLFSNSRAMTFILQSLAMALTHKRSVVRALHPHAWKCLVWVFHQMLSGSRNTDSAVRSALFVVKQELGGGIGVGLAAVLLHSSGSSTDPERSQRLSQALSVIQAMARMDCKHTRQQGLALLQAMMRGIGEAEIDSSSSTGMDCILASALFDGTITSTKWERLPAIIRSIHTFTTSYVRPLFKAEVSTHHETLLDIWKNYAYKPLKERLDSVLVDLWRSILLAQSQIAQLGVQHPAAPSESLKHTALLVTGFLPTPPCPSSQPDWGSWSVQDQLHRLTAVEQLWSAMQNIFVPPSLSEPAEIILASILKYAFHILDPEVGALWSKLCANLMTTASPSFLGGMHNLTESQMAVRAQRELWGVVAKSLSDSDSTLHWRKIVSFLAIPVCTWILSESELEVWGAMLQSAMSSNQSSDDSTSPIETFMEVIQEKDVANWEPMLDLFSIVLSCFQVDGHTPPDTVLGAVDVSLSNAYGRAWDSPDSLGHSLRFLAALRECIVSSTPLRAMHLLISLRHSLRLWVEDRLEVMSVDDFNSVAVSFYCETLTVLEKHPLSVESLQQMETFLTSGFSRIPTPAIAPFAFEKFWKATYHGQSQFFDVLPPRIKACLACFVAAYGGDLADGLSLPTESQSQSQIISNGLSSQLSHPSDPYLQDPSFLDAPWFSPKEDEMVNEAFDDEGPSLAQEPTFPGAEDAAFLVASSDDEASQPTVLQHLREYSGRVNTSLDELEVSIGESLRLLPSPILSPAHRLPIPRSPERPPVTSQRKRKYELKEDAPKKRSRTSRSTLRSLRKVESEPASRSITPVMVARTNSMPTTCRKMVFDGVELPTLREILRKGKAREVKETKTTPSPGCSPSAMQRTPSPSRAFTERRMSWSPLSPSVGSEDEEDFDDWERTHLDGTSSEMEIDKSLGEVYPSSPPRSQSTGTHEPPGLASELHMTPGPNLRPTRSQSEGSPWVPSRPPMRRANRMSARLDALQEVYASMEDGASQIPVSELLQATKLVHKIGAVLTEQMGRKFGGSG</sequence>
<proteinExistence type="predicted"/>
<dbReference type="OrthoDB" id="3259617at2759"/>
<feature type="region of interest" description="Disordered" evidence="1">
    <location>
        <begin position="1095"/>
        <end position="1152"/>
    </location>
</feature>
<evidence type="ECO:0000313" key="3">
    <source>
        <dbReference type="Proteomes" id="UP000053820"/>
    </source>
</evidence>
<feature type="region of interest" description="Disordered" evidence="1">
    <location>
        <begin position="1262"/>
        <end position="1322"/>
    </location>
</feature>
<protein>
    <submittedName>
        <fullName evidence="2">Unplaced genomic scaffold scaffold_20, whole genome shotgun sequence</fullName>
    </submittedName>
</protein>
<dbReference type="SUPFAM" id="SSF48371">
    <property type="entry name" value="ARM repeat"/>
    <property type="match status" value="1"/>
</dbReference>
<name>A0A0C9WDL1_9AGAM</name>
<dbReference type="HOGENOM" id="CLU_001598_1_0_1"/>
<gene>
    <name evidence="2" type="ORF">HYDPIDRAFT_41726</name>
</gene>
<feature type="region of interest" description="Disordered" evidence="1">
    <location>
        <begin position="1188"/>
        <end position="1242"/>
    </location>
</feature>
<dbReference type="Proteomes" id="UP000053820">
    <property type="component" value="Unassembled WGS sequence"/>
</dbReference>
<keyword evidence="3" id="KW-1185">Reference proteome</keyword>
<reference evidence="2 3" key="1">
    <citation type="submission" date="2014-04" db="EMBL/GenBank/DDBJ databases">
        <title>Evolutionary Origins and Diversification of the Mycorrhizal Mutualists.</title>
        <authorList>
            <consortium name="DOE Joint Genome Institute"/>
            <consortium name="Mycorrhizal Genomics Consortium"/>
            <person name="Kohler A."/>
            <person name="Kuo A."/>
            <person name="Nagy L.G."/>
            <person name="Floudas D."/>
            <person name="Copeland A."/>
            <person name="Barry K.W."/>
            <person name="Cichocki N."/>
            <person name="Veneault-Fourrey C."/>
            <person name="LaButti K."/>
            <person name="Lindquist E.A."/>
            <person name="Lipzen A."/>
            <person name="Lundell T."/>
            <person name="Morin E."/>
            <person name="Murat C."/>
            <person name="Riley R."/>
            <person name="Ohm R."/>
            <person name="Sun H."/>
            <person name="Tunlid A."/>
            <person name="Henrissat B."/>
            <person name="Grigoriev I.V."/>
            <person name="Hibbett D.S."/>
            <person name="Martin F."/>
        </authorList>
    </citation>
    <scope>NUCLEOTIDE SEQUENCE [LARGE SCALE GENOMIC DNA]</scope>
    <source>
        <strain evidence="2 3">MD-312</strain>
    </source>
</reference>
<feature type="compositionally biased region" description="Polar residues" evidence="1">
    <location>
        <begin position="1198"/>
        <end position="1217"/>
    </location>
</feature>
<evidence type="ECO:0000313" key="2">
    <source>
        <dbReference type="EMBL" id="KIJ62577.1"/>
    </source>
</evidence>
<dbReference type="EMBL" id="KN839854">
    <property type="protein sequence ID" value="KIJ62577.1"/>
    <property type="molecule type" value="Genomic_DNA"/>
</dbReference>
<organism evidence="2 3">
    <name type="scientific">Hydnomerulius pinastri MD-312</name>
    <dbReference type="NCBI Taxonomy" id="994086"/>
    <lineage>
        <taxon>Eukaryota</taxon>
        <taxon>Fungi</taxon>
        <taxon>Dikarya</taxon>
        <taxon>Basidiomycota</taxon>
        <taxon>Agaricomycotina</taxon>
        <taxon>Agaricomycetes</taxon>
        <taxon>Agaricomycetidae</taxon>
        <taxon>Boletales</taxon>
        <taxon>Boletales incertae sedis</taxon>
        <taxon>Leucogyrophana</taxon>
    </lineage>
</organism>